<feature type="region of interest" description="Disordered" evidence="14">
    <location>
        <begin position="73"/>
        <end position="99"/>
    </location>
</feature>
<evidence type="ECO:0000256" key="9">
    <source>
        <dbReference type="ARBA" id="ARBA00023242"/>
    </source>
</evidence>
<proteinExistence type="inferred from homology"/>
<keyword evidence="2" id="KW-0217">Developmental protein</keyword>
<dbReference type="GO" id="GO:0009908">
    <property type="term" value="P:flower development"/>
    <property type="evidence" value="ECO:0007669"/>
    <property type="project" value="UniProtKB-KW"/>
</dbReference>
<dbReference type="PROSITE" id="PS50071">
    <property type="entry name" value="HOMEOBOX_2"/>
    <property type="match status" value="1"/>
</dbReference>
<evidence type="ECO:0000256" key="1">
    <source>
        <dbReference type="ARBA" id="ARBA00004123"/>
    </source>
</evidence>
<comment type="similarity">
    <text evidence="10">Belongs to the WUS homeobox family.</text>
</comment>
<evidence type="ECO:0000313" key="16">
    <source>
        <dbReference type="EMBL" id="CAH9137879.1"/>
    </source>
</evidence>
<dbReference type="Gene3D" id="1.10.10.60">
    <property type="entry name" value="Homeodomain-like"/>
    <property type="match status" value="1"/>
</dbReference>
<sequence length="292" mass="32036">MSCQVKETEWVFDPFHPSLLRAFFHPILTHCDPIYHRSMSSSSSSKRHWPSMFKSKPTPWHRHCSDIAAAGGGLAGRGGCDQESSRSGPEPKARWNPKPEQIRILESIFNSGMVNPSRDEIRNIRVKLQEFGQLGDANVFYWFQNRKSRTKHKLRQLQTSSALSPPLPPPSPPQPQRKTHTPLPPPPPPPPLPLIDPSACGFGSAGDDSPASLLLAQLMADYPPQAAAKSTVFVSGDMALEVAAAAHLNVKAAFGDDAVLIHYPSGEPLLTDEWGVTVNPLQDGAYYILVRA</sequence>
<comment type="subcellular location">
    <subcellularLocation>
        <location evidence="1 12 13">Nucleus</location>
    </subcellularLocation>
</comment>
<comment type="caution">
    <text evidence="16">The sequence shown here is derived from an EMBL/GenBank/DDBJ whole genome shotgun (WGS) entry which is preliminary data.</text>
</comment>
<evidence type="ECO:0000259" key="15">
    <source>
        <dbReference type="PROSITE" id="PS50071"/>
    </source>
</evidence>
<feature type="DNA-binding region" description="Homeobox" evidence="12">
    <location>
        <begin position="90"/>
        <end position="154"/>
    </location>
</feature>
<evidence type="ECO:0000256" key="3">
    <source>
        <dbReference type="ARBA" id="ARBA00022782"/>
    </source>
</evidence>
<dbReference type="SMART" id="SM00389">
    <property type="entry name" value="HOX"/>
    <property type="match status" value="1"/>
</dbReference>
<reference evidence="16" key="1">
    <citation type="submission" date="2022-07" db="EMBL/GenBank/DDBJ databases">
        <authorList>
            <person name="Macas J."/>
            <person name="Novak P."/>
            <person name="Neumann P."/>
        </authorList>
    </citation>
    <scope>NUCLEOTIDE SEQUENCE</scope>
</reference>
<accession>A0AAV0FQF3</accession>
<dbReference type="GO" id="GO:0030154">
    <property type="term" value="P:cell differentiation"/>
    <property type="evidence" value="ECO:0007669"/>
    <property type="project" value="UniProtKB-KW"/>
</dbReference>
<evidence type="ECO:0000256" key="6">
    <source>
        <dbReference type="ARBA" id="ARBA00023125"/>
    </source>
</evidence>
<evidence type="ECO:0000256" key="13">
    <source>
        <dbReference type="RuleBase" id="RU000682"/>
    </source>
</evidence>
<name>A0AAV0FQF3_9ASTE</name>
<keyword evidence="3" id="KW-0221">Differentiation</keyword>
<evidence type="ECO:0000256" key="8">
    <source>
        <dbReference type="ARBA" id="ARBA00023163"/>
    </source>
</evidence>
<protein>
    <recommendedName>
        <fullName evidence="11">Protein WUSCHEL</fullName>
    </recommendedName>
</protein>
<dbReference type="PANTHER" id="PTHR47288">
    <property type="entry name" value="WUSCHEL-RELATED HOMEOBOX 9"/>
    <property type="match status" value="1"/>
</dbReference>
<evidence type="ECO:0000256" key="10">
    <source>
        <dbReference type="ARBA" id="ARBA00024040"/>
    </source>
</evidence>
<dbReference type="GO" id="GO:0003700">
    <property type="term" value="F:DNA-binding transcription factor activity"/>
    <property type="evidence" value="ECO:0007669"/>
    <property type="project" value="InterPro"/>
</dbReference>
<feature type="domain" description="Homeobox" evidence="15">
    <location>
        <begin position="88"/>
        <end position="153"/>
    </location>
</feature>
<feature type="region of interest" description="Disordered" evidence="14">
    <location>
        <begin position="151"/>
        <end position="201"/>
    </location>
</feature>
<evidence type="ECO:0000256" key="12">
    <source>
        <dbReference type="PROSITE-ProRule" id="PRU00108"/>
    </source>
</evidence>
<evidence type="ECO:0000256" key="5">
    <source>
        <dbReference type="ARBA" id="ARBA00023089"/>
    </source>
</evidence>
<evidence type="ECO:0000256" key="7">
    <source>
        <dbReference type="ARBA" id="ARBA00023155"/>
    </source>
</evidence>
<keyword evidence="8" id="KW-0804">Transcription</keyword>
<dbReference type="FunFam" id="1.10.10.60:FF:000118">
    <property type="entry name" value="WUSCHEL-related homeobox 11"/>
    <property type="match status" value="1"/>
</dbReference>
<dbReference type="EMBL" id="CAMAPF010001002">
    <property type="protein sequence ID" value="CAH9137879.1"/>
    <property type="molecule type" value="Genomic_DNA"/>
</dbReference>
<keyword evidence="5" id="KW-0287">Flowering</keyword>
<dbReference type="Pfam" id="PF00046">
    <property type="entry name" value="Homeodomain"/>
    <property type="match status" value="1"/>
</dbReference>
<gene>
    <name evidence="16" type="ORF">CEPIT_LOCUS36377</name>
</gene>
<feature type="compositionally biased region" description="Pro residues" evidence="14">
    <location>
        <begin position="165"/>
        <end position="175"/>
    </location>
</feature>
<keyword evidence="17" id="KW-1185">Reference proteome</keyword>
<dbReference type="GO" id="GO:0005634">
    <property type="term" value="C:nucleus"/>
    <property type="evidence" value="ECO:0007669"/>
    <property type="project" value="UniProtKB-SubCell"/>
</dbReference>
<keyword evidence="7 12" id="KW-0371">Homeobox</keyword>
<dbReference type="CDD" id="cd00086">
    <property type="entry name" value="homeodomain"/>
    <property type="match status" value="1"/>
</dbReference>
<keyword evidence="6 12" id="KW-0238">DNA-binding</keyword>
<evidence type="ECO:0000313" key="17">
    <source>
        <dbReference type="Proteomes" id="UP001152523"/>
    </source>
</evidence>
<dbReference type="PANTHER" id="PTHR47288:SF1">
    <property type="entry name" value="WUSCHEL-RELATED HOMEOBOX 9"/>
    <property type="match status" value="1"/>
</dbReference>
<evidence type="ECO:0000256" key="11">
    <source>
        <dbReference type="ARBA" id="ARBA00068485"/>
    </source>
</evidence>
<keyword evidence="9 12" id="KW-0539">Nucleus</keyword>
<dbReference type="AlphaFoldDB" id="A0AAV0FQF3"/>
<dbReference type="InterPro" id="IPR001356">
    <property type="entry name" value="HD"/>
</dbReference>
<organism evidence="16 17">
    <name type="scientific">Cuscuta epithymum</name>
    <dbReference type="NCBI Taxonomy" id="186058"/>
    <lineage>
        <taxon>Eukaryota</taxon>
        <taxon>Viridiplantae</taxon>
        <taxon>Streptophyta</taxon>
        <taxon>Embryophyta</taxon>
        <taxon>Tracheophyta</taxon>
        <taxon>Spermatophyta</taxon>
        <taxon>Magnoliopsida</taxon>
        <taxon>eudicotyledons</taxon>
        <taxon>Gunneridae</taxon>
        <taxon>Pentapetalae</taxon>
        <taxon>asterids</taxon>
        <taxon>lamiids</taxon>
        <taxon>Solanales</taxon>
        <taxon>Convolvulaceae</taxon>
        <taxon>Cuscuteae</taxon>
        <taxon>Cuscuta</taxon>
        <taxon>Cuscuta subgen. Cuscuta</taxon>
    </lineage>
</organism>
<dbReference type="GO" id="GO:0050793">
    <property type="term" value="P:regulation of developmental process"/>
    <property type="evidence" value="ECO:0007669"/>
    <property type="project" value="InterPro"/>
</dbReference>
<dbReference type="GO" id="GO:0003677">
    <property type="term" value="F:DNA binding"/>
    <property type="evidence" value="ECO:0007669"/>
    <property type="project" value="UniProtKB-UniRule"/>
</dbReference>
<dbReference type="Proteomes" id="UP001152523">
    <property type="component" value="Unassembled WGS sequence"/>
</dbReference>
<feature type="compositionally biased region" description="Pro residues" evidence="14">
    <location>
        <begin position="182"/>
        <end position="194"/>
    </location>
</feature>
<dbReference type="SUPFAM" id="SSF46689">
    <property type="entry name" value="Homeodomain-like"/>
    <property type="match status" value="1"/>
</dbReference>
<dbReference type="InterPro" id="IPR009057">
    <property type="entry name" value="Homeodomain-like_sf"/>
</dbReference>
<evidence type="ECO:0000256" key="2">
    <source>
        <dbReference type="ARBA" id="ARBA00022473"/>
    </source>
</evidence>
<evidence type="ECO:0000256" key="14">
    <source>
        <dbReference type="SAM" id="MobiDB-lite"/>
    </source>
</evidence>
<evidence type="ECO:0000256" key="4">
    <source>
        <dbReference type="ARBA" id="ARBA00023015"/>
    </source>
</evidence>
<keyword evidence="4" id="KW-0805">Transcription regulation</keyword>
<dbReference type="InterPro" id="IPR044557">
    <property type="entry name" value="WOX8/9-like"/>
</dbReference>